<dbReference type="EMBL" id="AGFM01000072">
    <property type="protein sequence ID" value="EHJ58595.1"/>
    <property type="molecule type" value="Genomic_DNA"/>
</dbReference>
<protein>
    <submittedName>
        <fullName evidence="1">Uncharacterized protein</fullName>
    </submittedName>
</protein>
<keyword evidence="2" id="KW-1185">Reference proteome</keyword>
<sequence>MYRKNESNGARFADSCLVHQLRNFAWVPQGKAEFVKPAQARSELLPEGFTFDAGWPWLKAIQFGKNIEAQSAADKARAAAVADREKSQNEAAKALGFDDAEYAPCQAK</sequence>
<dbReference type="AlphaFoldDB" id="G6EJD3"/>
<evidence type="ECO:0000313" key="2">
    <source>
        <dbReference type="Proteomes" id="UP000004030"/>
    </source>
</evidence>
<dbReference type="PATRIC" id="fig|1088721.3.peg.4387"/>
<gene>
    <name evidence="1" type="ORF">NSU_4454</name>
</gene>
<organism evidence="1 2">
    <name type="scientific">Novosphingobium pentaromativorans US6-1</name>
    <dbReference type="NCBI Taxonomy" id="1088721"/>
    <lineage>
        <taxon>Bacteria</taxon>
        <taxon>Pseudomonadati</taxon>
        <taxon>Pseudomonadota</taxon>
        <taxon>Alphaproteobacteria</taxon>
        <taxon>Sphingomonadales</taxon>
        <taxon>Sphingomonadaceae</taxon>
        <taxon>Novosphingobium</taxon>
    </lineage>
</organism>
<dbReference type="Proteomes" id="UP000004030">
    <property type="component" value="Unassembled WGS sequence"/>
</dbReference>
<reference evidence="1 2" key="1">
    <citation type="journal article" date="2012" name="J. Bacteriol.">
        <title>Genome sequence of benzo(a)pyrene-degrading bacterium Novosphingobium pentaromativorans US6-1.</title>
        <authorList>
            <person name="Luo Y.R."/>
            <person name="Kang S.G."/>
            <person name="Kim S.J."/>
            <person name="Kim M.R."/>
            <person name="Li N."/>
            <person name="Lee J.H."/>
            <person name="Kwon K.K."/>
        </authorList>
    </citation>
    <scope>NUCLEOTIDE SEQUENCE [LARGE SCALE GENOMIC DNA]</scope>
    <source>
        <strain evidence="1 2">US6-1</strain>
    </source>
</reference>
<proteinExistence type="predicted"/>
<comment type="caution">
    <text evidence="1">The sequence shown here is derived from an EMBL/GenBank/DDBJ whole genome shotgun (WGS) entry which is preliminary data.</text>
</comment>
<name>G6EJD3_9SPHN</name>
<accession>G6EJD3</accession>
<evidence type="ECO:0000313" key="1">
    <source>
        <dbReference type="EMBL" id="EHJ58595.1"/>
    </source>
</evidence>